<comment type="similarity">
    <text evidence="11">Belongs to the NhaA Na(+)/H(+) (TC 2.A.33) antiporter family.</text>
</comment>
<gene>
    <name evidence="11 12" type="primary">nhaA</name>
    <name evidence="12" type="ORF">CE91St30_31190</name>
</gene>
<keyword evidence="4 11" id="KW-1003">Cell membrane</keyword>
<evidence type="ECO:0000256" key="5">
    <source>
        <dbReference type="ARBA" id="ARBA00022692"/>
    </source>
</evidence>
<dbReference type="EMBL" id="AP025564">
    <property type="protein sequence ID" value="BDE97786.1"/>
    <property type="molecule type" value="Genomic_DNA"/>
</dbReference>
<accession>A0ABM7WMY2</accession>
<feature type="transmembrane region" description="Helical" evidence="11">
    <location>
        <begin position="358"/>
        <end position="380"/>
    </location>
</feature>
<proteinExistence type="inferred from homology"/>
<protein>
    <recommendedName>
        <fullName evidence="11">Na(+)/H(+) antiporter NhaA</fullName>
    </recommendedName>
    <alternativeName>
        <fullName evidence="11">Sodium/proton antiporter NhaA</fullName>
    </alternativeName>
</protein>
<feature type="transmembrane region" description="Helical" evidence="11">
    <location>
        <begin position="328"/>
        <end position="346"/>
    </location>
</feature>
<name>A0ABM7WMY2_9ACTN</name>
<keyword evidence="6 11" id="KW-1133">Transmembrane helix</keyword>
<feature type="transmembrane region" description="Helical" evidence="11">
    <location>
        <begin position="205"/>
        <end position="221"/>
    </location>
</feature>
<feature type="transmembrane region" description="Helical" evidence="11">
    <location>
        <begin position="29"/>
        <end position="53"/>
    </location>
</feature>
<keyword evidence="13" id="KW-1185">Reference proteome</keyword>
<evidence type="ECO:0000256" key="10">
    <source>
        <dbReference type="ARBA" id="ARBA00023201"/>
    </source>
</evidence>
<dbReference type="PANTHER" id="PTHR30341">
    <property type="entry name" value="SODIUM ION/PROTON ANTIPORTER NHAA-RELATED"/>
    <property type="match status" value="1"/>
</dbReference>
<dbReference type="Pfam" id="PF06965">
    <property type="entry name" value="Na_H_antiport_1"/>
    <property type="match status" value="1"/>
</dbReference>
<comment type="function">
    <text evidence="11">Na(+)/H(+) antiporter that extrudes sodium in exchange for external protons.</text>
</comment>
<evidence type="ECO:0000313" key="13">
    <source>
        <dbReference type="Proteomes" id="UP001320544"/>
    </source>
</evidence>
<comment type="subcellular location">
    <subcellularLocation>
        <location evidence="1">Cell inner membrane</location>
        <topology evidence="1">Multi-pass membrane protein</topology>
    </subcellularLocation>
    <subcellularLocation>
        <location evidence="11">Cell membrane</location>
        <topology evidence="11">Multi-pass membrane protein</topology>
    </subcellularLocation>
</comment>
<feature type="transmembrane region" description="Helical" evidence="11">
    <location>
        <begin position="120"/>
        <end position="140"/>
    </location>
</feature>
<keyword evidence="3 11" id="KW-0050">Antiport</keyword>
<evidence type="ECO:0000256" key="2">
    <source>
        <dbReference type="ARBA" id="ARBA00022448"/>
    </source>
</evidence>
<sequence>MEKENKNVHTTESIFEPEVRKHHRRKKKLLEFTHSSTRATMIMLGAAVLALIIENTPLLPTFGEFWNSFYLGISIGSFEPHISIGHFINDFLMALFFLVVGLEIKYEFTAGELTNPRKALLPIIAAVGGAVLPALVYLAFNMGSGFEHGWGVPMANDIAFCLGILALLGSRVPAGLRAFLSTLTIVDDMIAILVIAVFYTANLNVIWLAAGLALFAVLIVLNRMHVYGLAPYLLIGLALWVCILLSGVHATVAGVLVALTIPAQSQVKLGRVNTWFEAKAQNADERYDPGQPDIAQKEYLEEVAQIGRVSRMTIPPITQLDYFLHTPVYFVILPLFAFANAGVLLAGTDILALIMSPVTIGVFFGLLVGKPIGIFVATWLTVKLKISELPDGVCWGHILGVSILGGVGFTMAIFVTNLAFTDPTTIASAKIAILAASLVAGLIGFFILRREALCADCADDEPEQLEAVAD</sequence>
<evidence type="ECO:0000256" key="11">
    <source>
        <dbReference type="HAMAP-Rule" id="MF_01844"/>
    </source>
</evidence>
<evidence type="ECO:0000256" key="1">
    <source>
        <dbReference type="ARBA" id="ARBA00004429"/>
    </source>
</evidence>
<evidence type="ECO:0000256" key="9">
    <source>
        <dbReference type="ARBA" id="ARBA00023136"/>
    </source>
</evidence>
<feature type="transmembrane region" description="Helical" evidence="11">
    <location>
        <begin position="87"/>
        <end position="108"/>
    </location>
</feature>
<evidence type="ECO:0000256" key="4">
    <source>
        <dbReference type="ARBA" id="ARBA00022475"/>
    </source>
</evidence>
<comment type="catalytic activity">
    <reaction evidence="11">
        <text>Na(+)(in) + 2 H(+)(out) = Na(+)(out) + 2 H(+)(in)</text>
        <dbReference type="Rhea" id="RHEA:29251"/>
        <dbReference type="ChEBI" id="CHEBI:15378"/>
        <dbReference type="ChEBI" id="CHEBI:29101"/>
    </reaction>
</comment>
<keyword evidence="8 11" id="KW-0406">Ion transport</keyword>
<keyword evidence="9 11" id="KW-0472">Membrane</keyword>
<dbReference type="RefSeq" id="WP_244387212.1">
    <property type="nucleotide sequence ID" value="NZ_AP025564.1"/>
</dbReference>
<dbReference type="PANTHER" id="PTHR30341:SF0">
    <property type="entry name" value="NA(+)_H(+) ANTIPORTER NHAA"/>
    <property type="match status" value="1"/>
</dbReference>
<dbReference type="HAMAP" id="MF_01844">
    <property type="entry name" value="NhaA"/>
    <property type="match status" value="1"/>
</dbReference>
<dbReference type="NCBIfam" id="TIGR00773">
    <property type="entry name" value="NhaA"/>
    <property type="match status" value="1"/>
</dbReference>
<evidence type="ECO:0000256" key="3">
    <source>
        <dbReference type="ARBA" id="ARBA00022449"/>
    </source>
</evidence>
<keyword evidence="5 11" id="KW-0812">Transmembrane</keyword>
<reference evidence="12 13" key="1">
    <citation type="submission" date="2022-01" db="EMBL/GenBank/DDBJ databases">
        <title>Novel bile acid biosynthetic pathways are enriched in the microbiome of centenarians.</title>
        <authorList>
            <person name="Sato Y."/>
            <person name="Atarashi K."/>
            <person name="Plichta R.D."/>
            <person name="Arai Y."/>
            <person name="Sasajima S."/>
            <person name="Kearney M.S."/>
            <person name="Suda W."/>
            <person name="Takeshita K."/>
            <person name="Sasaki T."/>
            <person name="Okamoto S."/>
            <person name="Skelly N.A."/>
            <person name="Okamura Y."/>
            <person name="Vlamakis H."/>
            <person name="Li Y."/>
            <person name="Tanoue T."/>
            <person name="Takei H."/>
            <person name="Nittono H."/>
            <person name="Narushima S."/>
            <person name="Irie J."/>
            <person name="Itoh H."/>
            <person name="Moriya K."/>
            <person name="Sugiura Y."/>
            <person name="Suematsu M."/>
            <person name="Moritoki N."/>
            <person name="Shibata S."/>
            <person name="Littman R.D."/>
            <person name="Fischbach A.M."/>
            <person name="Uwamino Y."/>
            <person name="Inoue T."/>
            <person name="Honda A."/>
            <person name="Hattori M."/>
            <person name="Murai T."/>
            <person name="Xavier J.R."/>
            <person name="Hirose N."/>
            <person name="Honda K."/>
        </authorList>
    </citation>
    <scope>NUCLEOTIDE SEQUENCE [LARGE SCALE GENOMIC DNA]</scope>
    <source>
        <strain evidence="12 13">CE91-St30</strain>
    </source>
</reference>
<organism evidence="12 13">
    <name type="scientific">Raoultibacter timonensis</name>
    <dbReference type="NCBI Taxonomy" id="1907662"/>
    <lineage>
        <taxon>Bacteria</taxon>
        <taxon>Bacillati</taxon>
        <taxon>Actinomycetota</taxon>
        <taxon>Coriobacteriia</taxon>
        <taxon>Eggerthellales</taxon>
        <taxon>Eggerthellaceae</taxon>
        <taxon>Raoultibacter</taxon>
    </lineage>
</organism>
<dbReference type="Proteomes" id="UP001320544">
    <property type="component" value="Chromosome"/>
</dbReference>
<feature type="transmembrane region" description="Helical" evidence="11">
    <location>
        <begin position="176"/>
        <end position="199"/>
    </location>
</feature>
<keyword evidence="7 11" id="KW-0915">Sodium</keyword>
<dbReference type="InterPro" id="IPR023171">
    <property type="entry name" value="Na/H_antiporter_dom_sf"/>
</dbReference>
<feature type="transmembrane region" description="Helical" evidence="11">
    <location>
        <begin position="431"/>
        <end position="448"/>
    </location>
</feature>
<dbReference type="Gene3D" id="1.20.1530.10">
    <property type="entry name" value="Na+/H+ antiporter like domain"/>
    <property type="match status" value="1"/>
</dbReference>
<evidence type="ECO:0000256" key="6">
    <source>
        <dbReference type="ARBA" id="ARBA00022989"/>
    </source>
</evidence>
<evidence type="ECO:0000256" key="8">
    <source>
        <dbReference type="ARBA" id="ARBA00023065"/>
    </source>
</evidence>
<evidence type="ECO:0000313" key="12">
    <source>
        <dbReference type="EMBL" id="BDE97786.1"/>
    </source>
</evidence>
<feature type="transmembrane region" description="Helical" evidence="11">
    <location>
        <begin position="395"/>
        <end position="419"/>
    </location>
</feature>
<keyword evidence="10 11" id="KW-0739">Sodium transport</keyword>
<dbReference type="InterPro" id="IPR004670">
    <property type="entry name" value="NhaA"/>
</dbReference>
<keyword evidence="2 11" id="KW-0813">Transport</keyword>
<evidence type="ECO:0000256" key="7">
    <source>
        <dbReference type="ARBA" id="ARBA00023053"/>
    </source>
</evidence>
<feature type="transmembrane region" description="Helical" evidence="11">
    <location>
        <begin position="233"/>
        <end position="261"/>
    </location>
</feature>